<organism evidence="1 2">
    <name type="scientific">Muribaculum caecicola</name>
    <dbReference type="NCBI Taxonomy" id="3038144"/>
    <lineage>
        <taxon>Bacteria</taxon>
        <taxon>Pseudomonadati</taxon>
        <taxon>Bacteroidota</taxon>
        <taxon>Bacteroidia</taxon>
        <taxon>Bacteroidales</taxon>
        <taxon>Muribaculaceae</taxon>
        <taxon>Muribaculum</taxon>
    </lineage>
</organism>
<reference evidence="1" key="1">
    <citation type="submission" date="2019-04" db="EMBL/GenBank/DDBJ databases">
        <title>Microbes associate with the intestines of laboratory mice.</title>
        <authorList>
            <person name="Navarre W."/>
            <person name="Wong E."/>
            <person name="Huang K.C."/>
            <person name="Tropini C."/>
            <person name="Ng K."/>
            <person name="Yu B."/>
        </authorList>
    </citation>
    <scope>NUCLEOTIDE SEQUENCE</scope>
    <source>
        <strain evidence="1">NM86_A22</strain>
    </source>
</reference>
<evidence type="ECO:0000313" key="1">
    <source>
        <dbReference type="EMBL" id="THG45314.1"/>
    </source>
</evidence>
<comment type="caution">
    <text evidence="1">The sequence shown here is derived from an EMBL/GenBank/DDBJ whole genome shotgun (WGS) entry which is preliminary data.</text>
</comment>
<keyword evidence="2" id="KW-1185">Reference proteome</keyword>
<dbReference type="Proteomes" id="UP000305401">
    <property type="component" value="Unassembled WGS sequence"/>
</dbReference>
<protein>
    <submittedName>
        <fullName evidence="1">Uncharacterized protein</fullName>
    </submittedName>
</protein>
<sequence length="146" mass="15558">MHNVDYEIKHTGKITGITRHTATVRLTDNNASDCAGCAVRSLCHPGNKTGTEITVSTDGFKQPLSLGMLVEIGIPASGRYRALITALGLPCLLLVAAATGLPAAGIGQETAAICAIGITAAYYTILYLFRKHVQARYRWRIISEAS</sequence>
<evidence type="ECO:0000313" key="2">
    <source>
        <dbReference type="Proteomes" id="UP000305401"/>
    </source>
</evidence>
<proteinExistence type="predicted"/>
<gene>
    <name evidence="1" type="ORF">E5990_09045</name>
</gene>
<dbReference type="EMBL" id="SSTG01000135">
    <property type="protein sequence ID" value="THG45314.1"/>
    <property type="molecule type" value="Genomic_DNA"/>
</dbReference>
<name>A0AC61S3K6_9BACT</name>
<accession>A0AC61S3K6</accession>